<dbReference type="VEuPathDB" id="FungiDB:FUN_004816"/>
<dbReference type="EMBL" id="LLXJ01000019">
    <property type="protein sequence ID" value="PKC17293.1"/>
    <property type="molecule type" value="Genomic_DNA"/>
</dbReference>
<dbReference type="EMBL" id="LLXH01000057">
    <property type="protein sequence ID" value="PKC74270.1"/>
    <property type="molecule type" value="Genomic_DNA"/>
</dbReference>
<dbReference type="OrthoDB" id="2307157at2759"/>
<feature type="domain" description="F-box" evidence="1">
    <location>
        <begin position="3"/>
        <end position="56"/>
    </location>
</feature>
<dbReference type="VEuPathDB" id="FungiDB:RhiirA1_437032"/>
<reference evidence="3 6" key="1">
    <citation type="submission" date="2016-04" db="EMBL/GenBank/DDBJ databases">
        <title>Genome analyses suggest a sexual origin of heterokaryosis in a supposedly ancient asexual fungus.</title>
        <authorList>
            <person name="Ropars J."/>
            <person name="Sedzielewska K."/>
            <person name="Noel J."/>
            <person name="Charron P."/>
            <person name="Farinelli L."/>
            <person name="Marton T."/>
            <person name="Kruger M."/>
            <person name="Pelin A."/>
            <person name="Brachmann A."/>
            <person name="Corradi N."/>
        </authorList>
    </citation>
    <scope>NUCLEOTIDE SEQUENCE [LARGE SCALE GENOMIC DNA]</scope>
    <source>
        <strain evidence="3 6">A5</strain>
    </source>
</reference>
<dbReference type="Proteomes" id="UP000232722">
    <property type="component" value="Unassembled WGS sequence"/>
</dbReference>
<reference evidence="4 5" key="3">
    <citation type="submission" date="2017-10" db="EMBL/GenBank/DDBJ databases">
        <title>Extensive intraspecific genome diversity in a model arbuscular mycorrhizal fungus.</title>
        <authorList>
            <person name="Chen E.C.H."/>
            <person name="Morin E."/>
            <person name="Baudet D."/>
            <person name="Noel J."/>
            <person name="Ndikumana S."/>
            <person name="Charron P."/>
            <person name="St-Onge C."/>
            <person name="Giorgi J."/>
            <person name="Grigoriev I.V."/>
            <person name="Roux C."/>
            <person name="Martin F.M."/>
            <person name="Corradi N."/>
        </authorList>
    </citation>
    <scope>NUCLEOTIDE SEQUENCE [LARGE SCALE GENOMIC DNA]</scope>
    <source>
        <strain evidence="4 5">A1</strain>
    </source>
</reference>
<gene>
    <name evidence="2" type="ORF">CHRIB12_LOCUS2828</name>
    <name evidence="4" type="ORF">RhiirA1_437032</name>
    <name evidence="3" type="ORF">RhiirA5_393781</name>
</gene>
<dbReference type="AlphaFoldDB" id="A0A2N0SFE7"/>
<proteinExistence type="predicted"/>
<evidence type="ECO:0000313" key="4">
    <source>
        <dbReference type="EMBL" id="PKC74270.1"/>
    </source>
</evidence>
<dbReference type="EMBL" id="CAGKOT010000004">
    <property type="protein sequence ID" value="CAB5329837.1"/>
    <property type="molecule type" value="Genomic_DNA"/>
</dbReference>
<reference evidence="3 6" key="2">
    <citation type="submission" date="2017-09" db="EMBL/GenBank/DDBJ databases">
        <title>Extensive intraspecific genome diversity in a model arbuscular mycorrhizal fungus.</title>
        <authorList>
            <person name="Chen E.C."/>
            <person name="Morin E."/>
            <person name="Beaudet D."/>
            <person name="Noel J."/>
            <person name="Ndikumana S."/>
            <person name="Charron P."/>
            <person name="St-Onge C."/>
            <person name="Giorgi J."/>
            <person name="Grigoriev I.V."/>
            <person name="Roux C."/>
            <person name="Martin F.M."/>
            <person name="Corradi N."/>
        </authorList>
    </citation>
    <scope>NUCLEOTIDE SEQUENCE [LARGE SCALE GENOMIC DNA]</scope>
    <source>
        <strain evidence="3 6">A5</strain>
    </source>
</reference>
<name>A0A2N0SFE7_9GLOM</name>
<protein>
    <recommendedName>
        <fullName evidence="1">F-box domain-containing protein</fullName>
    </recommendedName>
</protein>
<dbReference type="InterPro" id="IPR001810">
    <property type="entry name" value="F-box_dom"/>
</dbReference>
<organism evidence="4 5">
    <name type="scientific">Rhizophagus irregularis</name>
    <dbReference type="NCBI Taxonomy" id="588596"/>
    <lineage>
        <taxon>Eukaryota</taxon>
        <taxon>Fungi</taxon>
        <taxon>Fungi incertae sedis</taxon>
        <taxon>Mucoromycota</taxon>
        <taxon>Glomeromycotina</taxon>
        <taxon>Glomeromycetes</taxon>
        <taxon>Glomerales</taxon>
        <taxon>Glomeraceae</taxon>
        <taxon>Rhizophagus</taxon>
    </lineage>
</organism>
<evidence type="ECO:0000313" key="2">
    <source>
        <dbReference type="EMBL" id="CAB5329837.1"/>
    </source>
</evidence>
<evidence type="ECO:0000313" key="5">
    <source>
        <dbReference type="Proteomes" id="UP000232688"/>
    </source>
</evidence>
<reference evidence="2" key="5">
    <citation type="submission" date="2020-05" db="EMBL/GenBank/DDBJ databases">
        <authorList>
            <person name="Rincon C."/>
            <person name="Sanders R I."/>
            <person name="Robbins C."/>
            <person name="Chaturvedi A."/>
        </authorList>
    </citation>
    <scope>NUCLEOTIDE SEQUENCE</scope>
    <source>
        <strain evidence="2">CHB12</strain>
    </source>
</reference>
<evidence type="ECO:0000313" key="3">
    <source>
        <dbReference type="EMBL" id="PKC17293.1"/>
    </source>
</evidence>
<evidence type="ECO:0000259" key="1">
    <source>
        <dbReference type="PROSITE" id="PS50181"/>
    </source>
</evidence>
<dbReference type="Proteomes" id="UP000232688">
    <property type="component" value="Unassembled WGS sequence"/>
</dbReference>
<accession>A0A2N0SFE7</accession>
<dbReference type="VEuPathDB" id="FungiDB:RhiirFUN_006969"/>
<comment type="caution">
    <text evidence="4">The sequence shown here is derived from an EMBL/GenBank/DDBJ whole genome shotgun (WGS) entry which is preliminary data.</text>
</comment>
<dbReference type="PROSITE" id="PS50181">
    <property type="entry name" value="FBOX"/>
    <property type="match status" value="1"/>
</dbReference>
<evidence type="ECO:0000313" key="6">
    <source>
        <dbReference type="Proteomes" id="UP000232722"/>
    </source>
</evidence>
<reference evidence="4 5" key="4">
    <citation type="submission" date="2017-10" db="EMBL/GenBank/DDBJ databases">
        <title>Genome analyses suggest a sexual origin of heterokaryosis in a supposedly ancient asexual fungus.</title>
        <authorList>
            <person name="Corradi N."/>
            <person name="Sedzielewska K."/>
            <person name="Noel J."/>
            <person name="Charron P."/>
            <person name="Farinelli L."/>
            <person name="Marton T."/>
            <person name="Kruger M."/>
            <person name="Pelin A."/>
            <person name="Brachmann A."/>
            <person name="Corradi N."/>
        </authorList>
    </citation>
    <scope>NUCLEOTIDE SEQUENCE [LARGE SCALE GENOMIC DNA]</scope>
    <source>
        <strain evidence="4 5">A1</strain>
    </source>
</reference>
<dbReference type="Proteomes" id="UP000684084">
    <property type="component" value="Unassembled WGS sequence"/>
</dbReference>
<sequence>MNVASLYNLPQEILSMILQNIPQKFLYNCLLVNRCFSINSVRHIYLHAINEYFFNIPNILNERFIYNDTDLSIASRFAICLVKNFIKCLDDNDKKKLRDCDIYNIHELINEGSRPMFDYVSLVKKLDLMNLWNMIKFWLTRIEFIYEVENNDYKEFVRKDKIFLIFQLLCYLIDRKNPNVIYELNLSNFPSYEDPEFPCPNEIPNISHIFARINQISFSGDVFIEDIFLNNLSQICMNITDIRLNKLIKESDFFDYEYLINLIHKQKNLTTLIGVDEEVLNEISEIYLLKLSRLFIEFTFEEVNLDGVSRCKNLQHLMIDAKFDQTDFKIWKNFFSNTQMNDLETFILLCNTSIIYEVPPFIRTTHNNLRVFHCFITKDYQLINHENIRILFETIATSCYNLLSFLFTIYSEEIINDLKIILISCKKLQELILHCEGFRTCGHLSILGKIIPSNLKILNINNMIYCKNDLHNLLTGCYENGIRNLVLDLTDTEFGGNYSSLLEILELFIGNGTLLKGNLP</sequence>